<reference evidence="2 3" key="1">
    <citation type="journal article" date="2016" name="Mol. Biol. Evol.">
        <title>Comparative Genomics of Early-Diverging Mushroom-Forming Fungi Provides Insights into the Origins of Lignocellulose Decay Capabilities.</title>
        <authorList>
            <person name="Nagy L.G."/>
            <person name="Riley R."/>
            <person name="Tritt A."/>
            <person name="Adam C."/>
            <person name="Daum C."/>
            <person name="Floudas D."/>
            <person name="Sun H."/>
            <person name="Yadav J.S."/>
            <person name="Pangilinan J."/>
            <person name="Larsson K.H."/>
            <person name="Matsuura K."/>
            <person name="Barry K."/>
            <person name="Labutti K."/>
            <person name="Kuo R."/>
            <person name="Ohm R.A."/>
            <person name="Bhattacharya S.S."/>
            <person name="Shirouzu T."/>
            <person name="Yoshinaga Y."/>
            <person name="Martin F.M."/>
            <person name="Grigoriev I.V."/>
            <person name="Hibbett D.S."/>
        </authorList>
    </citation>
    <scope>NUCLEOTIDE SEQUENCE [LARGE SCALE GENOMIC DNA]</scope>
    <source>
        <strain evidence="2 3">HHB9708</strain>
    </source>
</reference>
<dbReference type="Gene3D" id="3.30.200.20">
    <property type="entry name" value="Phosphorylase Kinase, domain 1"/>
    <property type="match status" value="1"/>
</dbReference>
<dbReference type="EMBL" id="KV419408">
    <property type="protein sequence ID" value="KZS93074.1"/>
    <property type="molecule type" value="Genomic_DNA"/>
</dbReference>
<name>A0A164UB41_9AGAM</name>
<dbReference type="STRING" id="1314777.A0A164UB41"/>
<dbReference type="PANTHER" id="PTHR22603">
    <property type="entry name" value="CHOLINE/ETHANOALAMINE KINASE"/>
    <property type="match status" value="1"/>
</dbReference>
<dbReference type="OrthoDB" id="10267235at2759"/>
<dbReference type="InterPro" id="IPR011009">
    <property type="entry name" value="Kinase-like_dom_sf"/>
</dbReference>
<protein>
    <submittedName>
        <fullName evidence="2">Kinase-like protein</fullName>
    </submittedName>
</protein>
<gene>
    <name evidence="2" type="ORF">SISNIDRAFT_99299</name>
</gene>
<dbReference type="GO" id="GO:0004103">
    <property type="term" value="F:choline kinase activity"/>
    <property type="evidence" value="ECO:0007669"/>
    <property type="project" value="TreeGrafter"/>
</dbReference>
<dbReference type="Gene3D" id="3.90.1200.10">
    <property type="match status" value="1"/>
</dbReference>
<sequence length="422" mass="47702">MSSTHTAFKTPVLQPILRTSSSFESFHSLSLDSVNGSDDPDIAVTEEGVRHIDISLDPKQYKQAAFVEQIALLLTSLGIPSWKAVSPVNHADLSVEKVSGSLTNAVYFVHHPNARTLLLRIYGAASGSLISRPRELHTLHVLSSRYKFGPRVHGTFENGRLEEYFESVPLTASELRDPTTSQFIGARMAELHRVDIESVEDPGWDIGINQNIRGWVHHARKVISIVDSSTREELDLDAFIKLWERYWNWIRKWETQYGASERVFAHNDAQYGNLLRLVNPSASRPPHQQIIVVDFEYASPNPAAFDIANHFHEWTANYHSDTPYHLDPALYPTYAQRRNFYIAYLQHVLTGPRDPVEGELAMLDLQVRVWSPASHAMWAIWGIVQARESVESGDPDISEFDYLAYAKGRMAGFKREVAALGV</sequence>
<dbReference type="Pfam" id="PF01633">
    <property type="entry name" value="Choline_kinase"/>
    <property type="match status" value="1"/>
</dbReference>
<dbReference type="PANTHER" id="PTHR22603:SF93">
    <property type="entry name" value="RE24176P"/>
    <property type="match status" value="1"/>
</dbReference>
<comment type="similarity">
    <text evidence="1">Belongs to the choline/ethanolamine kinase family.</text>
</comment>
<evidence type="ECO:0000313" key="3">
    <source>
        <dbReference type="Proteomes" id="UP000076722"/>
    </source>
</evidence>
<dbReference type="GO" id="GO:0004305">
    <property type="term" value="F:ethanolamine kinase activity"/>
    <property type="evidence" value="ECO:0007669"/>
    <property type="project" value="TreeGrafter"/>
</dbReference>
<dbReference type="GO" id="GO:0006646">
    <property type="term" value="P:phosphatidylethanolamine biosynthetic process"/>
    <property type="evidence" value="ECO:0007669"/>
    <property type="project" value="TreeGrafter"/>
</dbReference>
<proteinExistence type="inferred from homology"/>
<dbReference type="CDD" id="cd05157">
    <property type="entry name" value="ETNK_euk"/>
    <property type="match status" value="1"/>
</dbReference>
<dbReference type="GO" id="GO:0005737">
    <property type="term" value="C:cytoplasm"/>
    <property type="evidence" value="ECO:0007669"/>
    <property type="project" value="TreeGrafter"/>
</dbReference>
<evidence type="ECO:0000313" key="2">
    <source>
        <dbReference type="EMBL" id="KZS93074.1"/>
    </source>
</evidence>
<accession>A0A164UB41</accession>
<dbReference type="AlphaFoldDB" id="A0A164UB41"/>
<dbReference type="SUPFAM" id="SSF56112">
    <property type="entry name" value="Protein kinase-like (PK-like)"/>
    <property type="match status" value="1"/>
</dbReference>
<keyword evidence="2" id="KW-0808">Transferase</keyword>
<dbReference type="Proteomes" id="UP000076722">
    <property type="component" value="Unassembled WGS sequence"/>
</dbReference>
<keyword evidence="2" id="KW-0418">Kinase</keyword>
<organism evidence="2 3">
    <name type="scientific">Sistotremastrum niveocremeum HHB9708</name>
    <dbReference type="NCBI Taxonomy" id="1314777"/>
    <lineage>
        <taxon>Eukaryota</taxon>
        <taxon>Fungi</taxon>
        <taxon>Dikarya</taxon>
        <taxon>Basidiomycota</taxon>
        <taxon>Agaricomycotina</taxon>
        <taxon>Agaricomycetes</taxon>
        <taxon>Sistotremastrales</taxon>
        <taxon>Sistotremastraceae</taxon>
        <taxon>Sertulicium</taxon>
        <taxon>Sertulicium niveocremeum</taxon>
    </lineage>
</organism>
<evidence type="ECO:0000256" key="1">
    <source>
        <dbReference type="ARBA" id="ARBA00038211"/>
    </source>
</evidence>
<keyword evidence="3" id="KW-1185">Reference proteome</keyword>